<evidence type="ECO:0000256" key="1">
    <source>
        <dbReference type="ARBA" id="ARBA00004496"/>
    </source>
</evidence>
<organism evidence="8">
    <name type="scientific">Talaromyces marneffei PM1</name>
    <dbReference type="NCBI Taxonomy" id="1077442"/>
    <lineage>
        <taxon>Eukaryota</taxon>
        <taxon>Fungi</taxon>
        <taxon>Dikarya</taxon>
        <taxon>Ascomycota</taxon>
        <taxon>Pezizomycotina</taxon>
        <taxon>Eurotiomycetes</taxon>
        <taxon>Eurotiomycetidae</taxon>
        <taxon>Eurotiales</taxon>
        <taxon>Trichocomaceae</taxon>
        <taxon>Talaromyces</taxon>
        <taxon>Talaromyces sect. Talaromyces</taxon>
    </lineage>
</organism>
<feature type="compositionally biased region" description="Polar residues" evidence="7">
    <location>
        <begin position="84"/>
        <end position="101"/>
    </location>
</feature>
<evidence type="ECO:0000256" key="4">
    <source>
        <dbReference type="ARBA" id="ARBA00022737"/>
    </source>
</evidence>
<proteinExistence type="predicted"/>
<dbReference type="PANTHER" id="PTHR12442:SF22">
    <property type="entry name" value="CYTOPLASMIC DYNEIN 1 INTERMEDIATE CHAIN-RELATED"/>
    <property type="match status" value="1"/>
</dbReference>
<dbReference type="GO" id="GO:0010970">
    <property type="term" value="P:transport along microtubule"/>
    <property type="evidence" value="ECO:0007669"/>
    <property type="project" value="TreeGrafter"/>
</dbReference>
<evidence type="ECO:0000256" key="5">
    <source>
        <dbReference type="PROSITE-ProRule" id="PRU00221"/>
    </source>
</evidence>
<feature type="repeat" description="WD" evidence="5">
    <location>
        <begin position="502"/>
        <end position="549"/>
    </location>
</feature>
<dbReference type="EMBL" id="JPOX01000021">
    <property type="protein sequence ID" value="KFX45870.1"/>
    <property type="molecule type" value="Genomic_DNA"/>
</dbReference>
<feature type="coiled-coil region" evidence="6">
    <location>
        <begin position="1"/>
        <end position="28"/>
    </location>
</feature>
<dbReference type="SUPFAM" id="SSF50978">
    <property type="entry name" value="WD40 repeat-like"/>
    <property type="match status" value="1"/>
</dbReference>
<evidence type="ECO:0000256" key="6">
    <source>
        <dbReference type="SAM" id="Coils"/>
    </source>
</evidence>
<dbReference type="HOGENOM" id="CLU_012999_2_0_1"/>
<comment type="subcellular location">
    <subcellularLocation>
        <location evidence="1">Cytoplasm</location>
    </subcellularLocation>
</comment>
<dbReference type="GO" id="GO:0005737">
    <property type="term" value="C:cytoplasm"/>
    <property type="evidence" value="ECO:0007669"/>
    <property type="project" value="UniProtKB-SubCell"/>
</dbReference>
<dbReference type="Gene3D" id="2.130.10.10">
    <property type="entry name" value="YVTN repeat-like/Quinoprotein amine dehydrogenase"/>
    <property type="match status" value="2"/>
</dbReference>
<dbReference type="PROSITE" id="PS50082">
    <property type="entry name" value="WD_REPEATS_2"/>
    <property type="match status" value="1"/>
</dbReference>
<keyword evidence="3 5" id="KW-0853">WD repeat</keyword>
<reference key="1">
    <citation type="journal article" date="2014" name="PLoS Genet.">
        <title>Signature Gene Expression Reveals Novel Clues to the Molecular Mechanisms of Dimorphic Transition in Penicillium marneffei.</title>
        <authorList>
            <person name="Yang E."/>
            <person name="Wang G."/>
            <person name="Cai J."/>
            <person name="Woo P.C."/>
            <person name="Lau S.K."/>
            <person name="Yuen K.-Y."/>
            <person name="Chow W.-N."/>
            <person name="Lin X."/>
        </authorList>
    </citation>
    <scope>NUCLEOTIDE SEQUENCE [LARGE SCALE GENOMIC DNA]</scope>
    <source>
        <strain>PM1</strain>
    </source>
</reference>
<accession>A0A093V122</accession>
<dbReference type="GO" id="GO:0005868">
    <property type="term" value="C:cytoplasmic dynein complex"/>
    <property type="evidence" value="ECO:0007669"/>
    <property type="project" value="TreeGrafter"/>
</dbReference>
<feature type="compositionally biased region" description="Polar residues" evidence="7">
    <location>
        <begin position="110"/>
        <end position="120"/>
    </location>
</feature>
<evidence type="ECO:0000256" key="2">
    <source>
        <dbReference type="ARBA" id="ARBA00022490"/>
    </source>
</evidence>
<dbReference type="InterPro" id="IPR036322">
    <property type="entry name" value="WD40_repeat_dom_sf"/>
</dbReference>
<dbReference type="GO" id="GO:0045504">
    <property type="term" value="F:dynein heavy chain binding"/>
    <property type="evidence" value="ECO:0007669"/>
    <property type="project" value="TreeGrafter"/>
</dbReference>
<keyword evidence="4" id="KW-0677">Repeat</keyword>
<evidence type="ECO:0000256" key="3">
    <source>
        <dbReference type="ARBA" id="ARBA00022574"/>
    </source>
</evidence>
<dbReference type="eggNOG" id="KOG1587">
    <property type="taxonomic scope" value="Eukaryota"/>
</dbReference>
<dbReference type="SMART" id="SM00320">
    <property type="entry name" value="WD40"/>
    <property type="match status" value="5"/>
</dbReference>
<keyword evidence="6" id="KW-0175">Coiled coil</keyword>
<dbReference type="FunFam" id="2.130.10.10:FF:000414">
    <property type="entry name" value="Cytoplasmic dynein intermediate chain"/>
    <property type="match status" value="1"/>
</dbReference>
<sequence>MQARKDEILAKKAKLAELKRQRELRQKEFNQNRASIGDASEIVSPVSSRTDSRAELDSLISRLVDRPSSSSYKDGEGPSRRGSRPNSVLSASQLSGENAETFSPPPVRMVSQSVATQTEATGPIVSEPAPAPEPRKETVTYSKAVQTDDLPDLPNTILDGPSVESEEVPSTPSKRLSRRGRERDEDIRERIRKEIEEELHASQQVNGNGIPASSSQLRYPLRTLNDDELNAVTSSNDFLDFVEKSSKVIERALDEEYDILADYELGGVNADDEADDEYGNKRRGIKEITQFYDERWSKKRTISDLSFSPKFPELILAAYTKNPTAPHEPDGLLQVWNQHLHSRPEYVFHSTSDILTAKFSPFHPNLIVGGTYSGQVLLWDTRSSRAGGGAPVQKTPLTGAGHTHPVYSIAIIGTQNAHNILTASTDGVVCGWTVDMLSQPQEYLELTTPPPSRTEDLAPTTMSFPQSDPTFFLVGTEEGGIYPCHRYDRAGAKAGTDQRLAYRGHAAPVMSTAFHPARGPVDFGDLMLSSSLDWSVKLWRVRPPATTAASATAGGLASTPQVISPLLDINREDVVYDAKWSPHRPGVFGLVDGAGNVEVWDLYHDTEVPAVRTQPTPGRGGVLTRSLNKIAWEEREGRRVATGGLDGVVTVFEVGKALSGPVEEVPAEEWAGMKRLVMERSGICIWKLFLFRVDHFH</sequence>
<dbReference type="InterPro" id="IPR015943">
    <property type="entry name" value="WD40/YVTN_repeat-like_dom_sf"/>
</dbReference>
<dbReference type="GO" id="GO:0045503">
    <property type="term" value="F:dynein light chain binding"/>
    <property type="evidence" value="ECO:0007669"/>
    <property type="project" value="TreeGrafter"/>
</dbReference>
<reference evidence="8" key="2">
    <citation type="journal article" date="2014" name="PLoS Genet.">
        <title>Signature gene expression reveals novel clues to the molecular mechanisms of dimorphic transition in Penicillium marneffei.</title>
        <authorList>
            <person name="Yang E."/>
            <person name="Wang G."/>
            <person name="Cai J."/>
            <person name="Woo P.C."/>
            <person name="Lau S.K."/>
            <person name="Yuen K.-Y."/>
            <person name="Chow W.-N."/>
            <person name="Lin X."/>
        </authorList>
    </citation>
    <scope>NUCLEOTIDE SEQUENCE</scope>
    <source>
        <strain evidence="8">PM1</strain>
    </source>
</reference>
<dbReference type="InterPro" id="IPR050687">
    <property type="entry name" value="Dynein_IC"/>
</dbReference>
<feature type="region of interest" description="Disordered" evidence="7">
    <location>
        <begin position="28"/>
        <end position="187"/>
    </location>
</feature>
<evidence type="ECO:0000256" key="7">
    <source>
        <dbReference type="SAM" id="MobiDB-lite"/>
    </source>
</evidence>
<protein>
    <submittedName>
        <fullName evidence="8">Cytoplasmic dynein 1 intermediate chain 2</fullName>
    </submittedName>
</protein>
<evidence type="ECO:0000313" key="8">
    <source>
        <dbReference type="EMBL" id="KFX45870.1"/>
    </source>
</evidence>
<gene>
    <name evidence="8" type="ORF">GQ26_0210750</name>
</gene>
<dbReference type="AlphaFoldDB" id="A0A093V122"/>
<keyword evidence="2" id="KW-0963">Cytoplasm</keyword>
<name>A0A093V122_TALMA</name>
<comment type="caution">
    <text evidence="8">The sequence shown here is derived from an EMBL/GenBank/DDBJ whole genome shotgun (WGS) entry which is preliminary data.</text>
</comment>
<dbReference type="PANTHER" id="PTHR12442">
    <property type="entry name" value="DYNEIN INTERMEDIATE CHAIN"/>
    <property type="match status" value="1"/>
</dbReference>
<dbReference type="InterPro" id="IPR001680">
    <property type="entry name" value="WD40_rpt"/>
</dbReference>